<dbReference type="STRING" id="247633.GP2143_16431"/>
<keyword evidence="16" id="KW-1185">Reference proteome</keyword>
<dbReference type="Gene3D" id="2.40.240.20">
    <property type="entry name" value="Hypothetical PUA domain-like, domain 1"/>
    <property type="match status" value="1"/>
</dbReference>
<dbReference type="Gene3D" id="3.40.1280.10">
    <property type="match status" value="1"/>
</dbReference>
<evidence type="ECO:0000256" key="2">
    <source>
        <dbReference type="ARBA" id="ARBA00005528"/>
    </source>
</evidence>
<dbReference type="PIRSF" id="PIRSF015601">
    <property type="entry name" value="MTase_slr0722"/>
    <property type="match status" value="1"/>
</dbReference>
<gene>
    <name evidence="15" type="ORF">GP2143_16431</name>
</gene>
<dbReference type="PANTHER" id="PTHR30027:SF3">
    <property type="entry name" value="16S RRNA (URACIL(1498)-N(3))-METHYLTRANSFERASE"/>
    <property type="match status" value="1"/>
</dbReference>
<dbReference type="InterPro" id="IPR006700">
    <property type="entry name" value="RsmE"/>
</dbReference>
<comment type="catalytic activity">
    <reaction evidence="11 12">
        <text>uridine(1498) in 16S rRNA + S-adenosyl-L-methionine = N(3)-methyluridine(1498) in 16S rRNA + S-adenosyl-L-homocysteine + H(+)</text>
        <dbReference type="Rhea" id="RHEA:42920"/>
        <dbReference type="Rhea" id="RHEA-COMP:10283"/>
        <dbReference type="Rhea" id="RHEA-COMP:10284"/>
        <dbReference type="ChEBI" id="CHEBI:15378"/>
        <dbReference type="ChEBI" id="CHEBI:57856"/>
        <dbReference type="ChEBI" id="CHEBI:59789"/>
        <dbReference type="ChEBI" id="CHEBI:65315"/>
        <dbReference type="ChEBI" id="CHEBI:74502"/>
        <dbReference type="EC" id="2.1.1.193"/>
    </reaction>
</comment>
<dbReference type="Proteomes" id="UP000004931">
    <property type="component" value="Unassembled WGS sequence"/>
</dbReference>
<dbReference type="InterPro" id="IPR029028">
    <property type="entry name" value="Alpha/beta_knot_MTases"/>
</dbReference>
<evidence type="ECO:0000256" key="4">
    <source>
        <dbReference type="ARBA" id="ARBA00013673"/>
    </source>
</evidence>
<evidence type="ECO:0000256" key="3">
    <source>
        <dbReference type="ARBA" id="ARBA00012328"/>
    </source>
</evidence>
<keyword evidence="9 12" id="KW-0949">S-adenosyl-L-methionine</keyword>
<comment type="function">
    <text evidence="10 12">Specifically methylates the N3 position of the uracil ring of uridine 1498 (m3U1498) in 16S rRNA. Acts on the fully assembled 30S ribosomal subunit.</text>
</comment>
<feature type="domain" description="Ribosomal RNA small subunit methyltransferase E methyltransferase" evidence="13">
    <location>
        <begin position="75"/>
        <end position="235"/>
    </location>
</feature>
<evidence type="ECO:0000313" key="16">
    <source>
        <dbReference type="Proteomes" id="UP000004931"/>
    </source>
</evidence>
<comment type="similarity">
    <text evidence="2 12">Belongs to the RNA methyltransferase RsmE family.</text>
</comment>
<dbReference type="Pfam" id="PF20260">
    <property type="entry name" value="PUA_4"/>
    <property type="match status" value="1"/>
</dbReference>
<dbReference type="NCBIfam" id="TIGR00046">
    <property type="entry name" value="RsmE family RNA methyltransferase"/>
    <property type="match status" value="1"/>
</dbReference>
<evidence type="ECO:0000313" key="15">
    <source>
        <dbReference type="EMBL" id="EAW32860.1"/>
    </source>
</evidence>
<feature type="domain" description="Ribosomal RNA small subunit methyltransferase E PUA-like" evidence="14">
    <location>
        <begin position="25"/>
        <end position="62"/>
    </location>
</feature>
<dbReference type="GO" id="GO:0070475">
    <property type="term" value="P:rRNA base methylation"/>
    <property type="evidence" value="ECO:0007669"/>
    <property type="project" value="TreeGrafter"/>
</dbReference>
<comment type="subcellular location">
    <subcellularLocation>
        <location evidence="1 12">Cytoplasm</location>
    </subcellularLocation>
</comment>
<dbReference type="NCBIfam" id="NF008692">
    <property type="entry name" value="PRK11713.1-5"/>
    <property type="match status" value="1"/>
</dbReference>
<evidence type="ECO:0000256" key="6">
    <source>
        <dbReference type="ARBA" id="ARBA00022552"/>
    </source>
</evidence>
<evidence type="ECO:0000259" key="14">
    <source>
        <dbReference type="Pfam" id="PF20260"/>
    </source>
</evidence>
<name>A0Y9Q6_9GAMM</name>
<keyword evidence="7 12" id="KW-0489">Methyltransferase</keyword>
<evidence type="ECO:0000256" key="8">
    <source>
        <dbReference type="ARBA" id="ARBA00022679"/>
    </source>
</evidence>
<dbReference type="GO" id="GO:0005737">
    <property type="term" value="C:cytoplasm"/>
    <property type="evidence" value="ECO:0007669"/>
    <property type="project" value="UniProtKB-SubCell"/>
</dbReference>
<dbReference type="SUPFAM" id="SSF88697">
    <property type="entry name" value="PUA domain-like"/>
    <property type="match status" value="1"/>
</dbReference>
<evidence type="ECO:0000256" key="1">
    <source>
        <dbReference type="ARBA" id="ARBA00004496"/>
    </source>
</evidence>
<dbReference type="InterPro" id="IPR046887">
    <property type="entry name" value="RsmE_PUA-like"/>
</dbReference>
<evidence type="ECO:0000256" key="9">
    <source>
        <dbReference type="ARBA" id="ARBA00022691"/>
    </source>
</evidence>
<dbReference type="InterPro" id="IPR046886">
    <property type="entry name" value="RsmE_MTase_dom"/>
</dbReference>
<protein>
    <recommendedName>
        <fullName evidence="4 12">Ribosomal RNA small subunit methyltransferase E</fullName>
        <ecNumber evidence="3 12">2.1.1.193</ecNumber>
    </recommendedName>
</protein>
<proteinExistence type="inferred from homology"/>
<keyword evidence="8 12" id="KW-0808">Transferase</keyword>
<comment type="caution">
    <text evidence="15">The sequence shown here is derived from an EMBL/GenBank/DDBJ whole genome shotgun (WGS) entry which is preliminary data.</text>
</comment>
<evidence type="ECO:0000256" key="7">
    <source>
        <dbReference type="ARBA" id="ARBA00022603"/>
    </source>
</evidence>
<dbReference type="CDD" id="cd18084">
    <property type="entry name" value="RsmE-like"/>
    <property type="match status" value="1"/>
</dbReference>
<evidence type="ECO:0000256" key="10">
    <source>
        <dbReference type="ARBA" id="ARBA00025699"/>
    </source>
</evidence>
<reference evidence="15 16" key="1">
    <citation type="journal article" date="2010" name="J. Bacteriol.">
        <title>Genome sequence of the oligotrophic marine Gammaproteobacterium HTCC2143, isolated from the Oregon Coast.</title>
        <authorList>
            <person name="Oh H.M."/>
            <person name="Kang I."/>
            <person name="Ferriera S."/>
            <person name="Giovannoni S.J."/>
            <person name="Cho J.C."/>
        </authorList>
    </citation>
    <scope>NUCLEOTIDE SEQUENCE [LARGE SCALE GENOMIC DNA]</scope>
    <source>
        <strain evidence="15 16">HTCC2143</strain>
    </source>
</reference>
<accession>A0Y9Q6</accession>
<dbReference type="EC" id="2.1.1.193" evidence="3 12"/>
<keyword evidence="5 12" id="KW-0963">Cytoplasm</keyword>
<evidence type="ECO:0000256" key="11">
    <source>
        <dbReference type="ARBA" id="ARBA00047944"/>
    </source>
</evidence>
<dbReference type="InterPro" id="IPR015947">
    <property type="entry name" value="PUA-like_sf"/>
</dbReference>
<dbReference type="AlphaFoldDB" id="A0Y9Q6"/>
<dbReference type="OrthoDB" id="9815641at2"/>
<dbReference type="PANTHER" id="PTHR30027">
    <property type="entry name" value="RIBOSOMAL RNA SMALL SUBUNIT METHYLTRANSFERASE E"/>
    <property type="match status" value="1"/>
</dbReference>
<dbReference type="EMBL" id="AAVT01000001">
    <property type="protein sequence ID" value="EAW32860.1"/>
    <property type="molecule type" value="Genomic_DNA"/>
</dbReference>
<dbReference type="GO" id="GO:0070042">
    <property type="term" value="F:rRNA (uridine-N3-)-methyltransferase activity"/>
    <property type="evidence" value="ECO:0007669"/>
    <property type="project" value="TreeGrafter"/>
</dbReference>
<dbReference type="Pfam" id="PF04452">
    <property type="entry name" value="Methyltrans_RNA"/>
    <property type="match status" value="1"/>
</dbReference>
<dbReference type="InterPro" id="IPR029026">
    <property type="entry name" value="tRNA_m1G_MTases_N"/>
</dbReference>
<evidence type="ECO:0000256" key="12">
    <source>
        <dbReference type="PIRNR" id="PIRNR015601"/>
    </source>
</evidence>
<evidence type="ECO:0000259" key="13">
    <source>
        <dbReference type="Pfam" id="PF04452"/>
    </source>
</evidence>
<dbReference type="SUPFAM" id="SSF75217">
    <property type="entry name" value="alpha/beta knot"/>
    <property type="match status" value="1"/>
</dbReference>
<evidence type="ECO:0000256" key="5">
    <source>
        <dbReference type="ARBA" id="ARBA00022490"/>
    </source>
</evidence>
<sequence length="241" mass="27034">MRISRIYTQATLQASQSVELEEKPSHHLSKVLRLKVGSDVILFNGDGYDYSGHINAIGKKSVGIYIDSREIKHSESSLKIHLGVAVSKGDRMDWIIQKSTELGVDEITPLLTERTELKLKGDRKEKKQHHWQQIAISACEQSGRAQLPSINRIQHLSEWIQTIEATRKFVLHHRSTALLNSNDDVSSACLLIGPEGGLSEDEIALAEHYHFDALQLGPRILRTETAPLAAISILQHHWGDM</sequence>
<organism evidence="15 16">
    <name type="scientific">marine gamma proteobacterium HTCC2143</name>
    <dbReference type="NCBI Taxonomy" id="247633"/>
    <lineage>
        <taxon>Bacteria</taxon>
        <taxon>Pseudomonadati</taxon>
        <taxon>Pseudomonadota</taxon>
        <taxon>Gammaproteobacteria</taxon>
        <taxon>Cellvibrionales</taxon>
        <taxon>Spongiibacteraceae</taxon>
        <taxon>BD1-7 clade</taxon>
    </lineage>
</organism>
<dbReference type="eggNOG" id="COG1385">
    <property type="taxonomic scope" value="Bacteria"/>
</dbReference>
<keyword evidence="6 12" id="KW-0698">rRNA processing</keyword>